<name>A0A6H2DM06_9SPHN</name>
<dbReference type="KEGG" id="phao:HF685_06575"/>
<feature type="transmembrane region" description="Helical" evidence="1">
    <location>
        <begin position="161"/>
        <end position="181"/>
    </location>
</feature>
<proteinExistence type="predicted"/>
<feature type="transmembrane region" description="Helical" evidence="1">
    <location>
        <begin position="65"/>
        <end position="87"/>
    </location>
</feature>
<evidence type="ECO:0000256" key="1">
    <source>
        <dbReference type="SAM" id="Phobius"/>
    </source>
</evidence>
<dbReference type="RefSeq" id="WP_168818827.1">
    <property type="nucleotide sequence ID" value="NZ_CP051217.1"/>
</dbReference>
<organism evidence="2 3">
    <name type="scientific">Parasphingorhabdus halotolerans</name>
    <dbReference type="NCBI Taxonomy" id="2725558"/>
    <lineage>
        <taxon>Bacteria</taxon>
        <taxon>Pseudomonadati</taxon>
        <taxon>Pseudomonadota</taxon>
        <taxon>Alphaproteobacteria</taxon>
        <taxon>Sphingomonadales</taxon>
        <taxon>Sphingomonadaceae</taxon>
        <taxon>Parasphingorhabdus</taxon>
    </lineage>
</organism>
<dbReference type="Pfam" id="PF09955">
    <property type="entry name" value="DUF2189"/>
    <property type="match status" value="1"/>
</dbReference>
<accession>A0A6H2DM06</accession>
<reference evidence="2 3" key="1">
    <citation type="submission" date="2020-04" db="EMBL/GenBank/DDBJ databases">
        <title>Genome sequence for Sphingorhabdus sp. strain M1.</title>
        <authorList>
            <person name="Park S.-J."/>
        </authorList>
    </citation>
    <scope>NUCLEOTIDE SEQUENCE [LARGE SCALE GENOMIC DNA]</scope>
    <source>
        <strain evidence="2 3">JK6</strain>
    </source>
</reference>
<evidence type="ECO:0000313" key="2">
    <source>
        <dbReference type="EMBL" id="QJB68985.1"/>
    </source>
</evidence>
<feature type="transmembrane region" description="Helical" evidence="1">
    <location>
        <begin position="215"/>
        <end position="243"/>
    </location>
</feature>
<keyword evidence="1" id="KW-0812">Transmembrane</keyword>
<feature type="transmembrane region" description="Helical" evidence="1">
    <location>
        <begin position="119"/>
        <end position="141"/>
    </location>
</feature>
<protein>
    <submittedName>
        <fullName evidence="2">DUF2189 domain-containing protein</fullName>
    </submittedName>
</protein>
<keyword evidence="3" id="KW-1185">Reference proteome</keyword>
<evidence type="ECO:0000313" key="3">
    <source>
        <dbReference type="Proteomes" id="UP000501600"/>
    </source>
</evidence>
<gene>
    <name evidence="2" type="ORF">HF685_06575</name>
</gene>
<keyword evidence="1" id="KW-0472">Membrane</keyword>
<dbReference type="EMBL" id="CP051217">
    <property type="protein sequence ID" value="QJB68985.1"/>
    <property type="molecule type" value="Genomic_DNA"/>
</dbReference>
<dbReference type="Proteomes" id="UP000501600">
    <property type="component" value="Chromosome"/>
</dbReference>
<dbReference type="InterPro" id="IPR018692">
    <property type="entry name" value="DUF2189"/>
</dbReference>
<dbReference type="AlphaFoldDB" id="A0A6H2DM06"/>
<sequence length="260" mass="27978">MSITKQAPIAPATVASDLTASDLRAALAAGWSDFKTHPIFGLFFAAIYVLAGVFITYALLEWGEFFWLVLTSAGFPLLAPFTAVGLYEISRRREAGMPMSWKAVLGALRGHGDEQIMSMGVILFVAFGFWLLVAHGVFAIFMAEVGTGTTHIEFFTTAPGLAMLVVGSMVGGLMALAFYAITVVSLPMLVDREVDFITAIIVSLATVRSNKFVLLGWAVFIAVALFVAMIPGFLGLFIVLPVLGHATWHLYKRAVSHPSA</sequence>
<keyword evidence="1" id="KW-1133">Transmembrane helix</keyword>
<feature type="transmembrane region" description="Helical" evidence="1">
    <location>
        <begin position="39"/>
        <end position="59"/>
    </location>
</feature>